<evidence type="ECO:0000259" key="1">
    <source>
        <dbReference type="PROSITE" id="PS50878"/>
    </source>
</evidence>
<dbReference type="InterPro" id="IPR000477">
    <property type="entry name" value="RT_dom"/>
</dbReference>
<dbReference type="AlphaFoldDB" id="A0AAV1LIH3"/>
<dbReference type="PROSITE" id="PS50878">
    <property type="entry name" value="RT_POL"/>
    <property type="match status" value="1"/>
</dbReference>
<dbReference type="GO" id="GO:0071897">
    <property type="term" value="P:DNA biosynthetic process"/>
    <property type="evidence" value="ECO:0007669"/>
    <property type="project" value="UniProtKB-ARBA"/>
</dbReference>
<protein>
    <recommendedName>
        <fullName evidence="1">Reverse transcriptase domain-containing protein</fullName>
    </recommendedName>
</protein>
<comment type="caution">
    <text evidence="2">The sequence shown here is derived from an EMBL/GenBank/DDBJ whole genome shotgun (WGS) entry which is preliminary data.</text>
</comment>
<organism evidence="2 3">
    <name type="scientific">Parnassius mnemosyne</name>
    <name type="common">clouded apollo</name>
    <dbReference type="NCBI Taxonomy" id="213953"/>
    <lineage>
        <taxon>Eukaryota</taxon>
        <taxon>Metazoa</taxon>
        <taxon>Ecdysozoa</taxon>
        <taxon>Arthropoda</taxon>
        <taxon>Hexapoda</taxon>
        <taxon>Insecta</taxon>
        <taxon>Pterygota</taxon>
        <taxon>Neoptera</taxon>
        <taxon>Endopterygota</taxon>
        <taxon>Lepidoptera</taxon>
        <taxon>Glossata</taxon>
        <taxon>Ditrysia</taxon>
        <taxon>Papilionoidea</taxon>
        <taxon>Papilionidae</taxon>
        <taxon>Parnassiinae</taxon>
        <taxon>Parnassini</taxon>
        <taxon>Parnassius</taxon>
        <taxon>Driopa</taxon>
    </lineage>
</organism>
<evidence type="ECO:0000313" key="3">
    <source>
        <dbReference type="Proteomes" id="UP001314205"/>
    </source>
</evidence>
<dbReference type="InterPro" id="IPR043502">
    <property type="entry name" value="DNA/RNA_pol_sf"/>
</dbReference>
<reference evidence="2 3" key="1">
    <citation type="submission" date="2023-11" db="EMBL/GenBank/DDBJ databases">
        <authorList>
            <person name="Hedman E."/>
            <person name="Englund M."/>
            <person name="Stromberg M."/>
            <person name="Nyberg Akerstrom W."/>
            <person name="Nylinder S."/>
            <person name="Jareborg N."/>
            <person name="Kallberg Y."/>
            <person name="Kronander E."/>
        </authorList>
    </citation>
    <scope>NUCLEOTIDE SEQUENCE [LARGE SCALE GENOMIC DNA]</scope>
</reference>
<dbReference type="PANTHER" id="PTHR19446">
    <property type="entry name" value="REVERSE TRANSCRIPTASES"/>
    <property type="match status" value="1"/>
</dbReference>
<feature type="domain" description="Reverse transcriptase" evidence="1">
    <location>
        <begin position="101"/>
        <end position="277"/>
    </location>
</feature>
<accession>A0AAV1LIH3</accession>
<dbReference type="SUPFAM" id="SSF56672">
    <property type="entry name" value="DNA/RNA polymerases"/>
    <property type="match status" value="1"/>
</dbReference>
<dbReference type="EMBL" id="CAVLGL010000091">
    <property type="protein sequence ID" value="CAK1594921.1"/>
    <property type="molecule type" value="Genomic_DNA"/>
</dbReference>
<evidence type="ECO:0000313" key="2">
    <source>
        <dbReference type="EMBL" id="CAK1594921.1"/>
    </source>
</evidence>
<name>A0AAV1LIH3_9NEOP</name>
<dbReference type="Proteomes" id="UP001314205">
    <property type="component" value="Unassembled WGS sequence"/>
</dbReference>
<keyword evidence="3" id="KW-1185">Reference proteome</keyword>
<gene>
    <name evidence="2" type="ORF">PARMNEM_LOCUS14483</name>
</gene>
<sequence length="277" mass="30713">MTDGNKKSSSPGEICDLFASYVGAVYNAQHDINSELNVNKWNLICNYSLELTAPYLNMDQILNIMKSVDDNKGSGPDGVPSLFMKACADELVTPIYLIFKKSLQSGLFPDVWKSAKVVPIHKADNVEVVGNNRPISIPSTLCKIFESLVYPVLQKHMNHYLTEWQHGFVRFRSTCTNLTLFTETLVEAVDDGRDVDVIYTDLSKAFDKVPHNILISKMRAYGITGSLLGWKSVLGANSLIPSLCKLVNGHSNLVDIHADSFAKIKKVLASAWSETNK</sequence>
<dbReference type="Pfam" id="PF00078">
    <property type="entry name" value="RVT_1"/>
    <property type="match status" value="1"/>
</dbReference>
<proteinExistence type="predicted"/>